<dbReference type="PANTHER" id="PTHR43638">
    <property type="entry name" value="OXIDOREDUCTASE, ALDO/KETO REDUCTASE FAMILY PROTEIN"/>
    <property type="match status" value="1"/>
</dbReference>
<dbReference type="InterPro" id="IPR036812">
    <property type="entry name" value="NAD(P)_OxRdtase_dom_sf"/>
</dbReference>
<evidence type="ECO:0000256" key="1">
    <source>
        <dbReference type="PIRSR" id="PIRSR000097-1"/>
    </source>
</evidence>
<accession>A0A2S1TZ78</accession>
<evidence type="ECO:0000256" key="3">
    <source>
        <dbReference type="PIRSR" id="PIRSR000097-3"/>
    </source>
</evidence>
<dbReference type="AlphaFoldDB" id="A0A2S1TZ78"/>
<sequence>MTIQSIQLKDGSFIPKGGVGTWEMGENEFEEELEVESIYKSIELGVRLIDTAEMYGEGGAERVAGKAIQKAISNGIVKREDLYIVSKVYPFNAGRKNIFNSCENSIKRLGVGYLDLYLLHWRGRIPLKETVSCMEQLVKEKKIRRWGVSNFDVEDMEELLSIRNKDNEKIGENCVVNQVLYHIASREADTELIKFGIPLMAYSPLARAGTIVRQGSIFKNKLLLKLKEKYNCTIFQIMLAFVHSKPNVITIPKSTHINHLCENYDVLSDKIKLSEEDLKLLDEEFPAPTERRPIDMI</sequence>
<feature type="domain" description="NADP-dependent oxidoreductase" evidence="4">
    <location>
        <begin position="18"/>
        <end position="283"/>
    </location>
</feature>
<dbReference type="Gene3D" id="3.20.20.100">
    <property type="entry name" value="NADP-dependent oxidoreductase domain"/>
    <property type="match status" value="1"/>
</dbReference>
<proteinExistence type="evidence at transcript level"/>
<dbReference type="Pfam" id="PF00248">
    <property type="entry name" value="Aldo_ket_red"/>
    <property type="match status" value="1"/>
</dbReference>
<evidence type="ECO:0000256" key="2">
    <source>
        <dbReference type="PIRSR" id="PIRSR000097-2"/>
    </source>
</evidence>
<dbReference type="SUPFAM" id="SSF51430">
    <property type="entry name" value="NAD(P)-linked oxidoreductase"/>
    <property type="match status" value="1"/>
</dbReference>
<dbReference type="GO" id="GO:0016491">
    <property type="term" value="F:oxidoreductase activity"/>
    <property type="evidence" value="ECO:0007669"/>
    <property type="project" value="InterPro"/>
</dbReference>
<reference evidence="5" key="1">
    <citation type="submission" date="2018-03" db="EMBL/GenBank/DDBJ databases">
        <title>Horizontal gene transfer is an indispensable driver in forging the evolution of the Neocallimastigomycota as a distinct gut-dwelling fungal lineage.</title>
        <authorList>
            <person name="Murphy C.L."/>
            <person name="Youssef N.H."/>
            <person name="Elshahed M.S."/>
        </authorList>
    </citation>
    <scope>NUCLEOTIDE SEQUENCE</scope>
    <source>
        <strain evidence="5">B4</strain>
    </source>
</reference>
<dbReference type="InterPro" id="IPR023210">
    <property type="entry name" value="NADP_OxRdtase_dom"/>
</dbReference>
<dbReference type="PIRSF" id="PIRSF000097">
    <property type="entry name" value="AKR"/>
    <property type="match status" value="1"/>
</dbReference>
<feature type="binding site" evidence="2">
    <location>
        <position position="120"/>
    </location>
    <ligand>
        <name>substrate</name>
    </ligand>
</feature>
<feature type="site" description="Lowers pKa of active site Tyr" evidence="3">
    <location>
        <position position="87"/>
    </location>
</feature>
<dbReference type="InterPro" id="IPR020471">
    <property type="entry name" value="AKR"/>
</dbReference>
<dbReference type="PRINTS" id="PR00069">
    <property type="entry name" value="ALDKETRDTASE"/>
</dbReference>
<name>A0A2S1TZ78_PIRSP</name>
<organism evidence="5">
    <name type="scientific">Piromyces sp</name>
    <dbReference type="NCBI Taxonomy" id="45796"/>
    <lineage>
        <taxon>Eukaryota</taxon>
        <taxon>Fungi</taxon>
        <taxon>Fungi incertae sedis</taxon>
        <taxon>Chytridiomycota</taxon>
        <taxon>Chytridiomycota incertae sedis</taxon>
        <taxon>Neocallimastigomycetes</taxon>
        <taxon>Neocallimastigales</taxon>
        <taxon>Neocallimastigaceae</taxon>
        <taxon>Piromyces</taxon>
    </lineage>
</organism>
<dbReference type="EMBL" id="MH043780">
    <property type="protein sequence ID" value="AWI66934.1"/>
    <property type="molecule type" value="mRNA"/>
</dbReference>
<evidence type="ECO:0000313" key="5">
    <source>
        <dbReference type="EMBL" id="AWI66934.1"/>
    </source>
</evidence>
<protein>
    <submittedName>
        <fullName evidence="5">Dehydrogenase</fullName>
    </submittedName>
</protein>
<feature type="active site" description="Proton donor" evidence="1">
    <location>
        <position position="55"/>
    </location>
</feature>
<dbReference type="PANTHER" id="PTHR43638:SF3">
    <property type="entry name" value="ALDEHYDE REDUCTASE"/>
    <property type="match status" value="1"/>
</dbReference>
<evidence type="ECO:0000259" key="4">
    <source>
        <dbReference type="Pfam" id="PF00248"/>
    </source>
</evidence>